<proteinExistence type="predicted"/>
<dbReference type="InterPro" id="IPR010035">
    <property type="entry name" value="Thi_S"/>
</dbReference>
<evidence type="ECO:0000313" key="1">
    <source>
        <dbReference type="EMBL" id="VAX40560.1"/>
    </source>
</evidence>
<dbReference type="InterPro" id="IPR016155">
    <property type="entry name" value="Mopterin_synth/thiamin_S_b"/>
</dbReference>
<reference evidence="1" key="1">
    <citation type="submission" date="2018-06" db="EMBL/GenBank/DDBJ databases">
        <authorList>
            <person name="Zhirakovskaya E."/>
        </authorList>
    </citation>
    <scope>NUCLEOTIDE SEQUENCE</scope>
</reference>
<sequence>MRIIVNNEPRDIPEGTTLATLIHNLGLDDTPCAAEINKTLIPKRDHADHQLHEGDTIELVTLVGGG</sequence>
<evidence type="ECO:0008006" key="2">
    <source>
        <dbReference type="Google" id="ProtNLM"/>
    </source>
</evidence>
<dbReference type="Pfam" id="PF02597">
    <property type="entry name" value="ThiS"/>
    <property type="match status" value="1"/>
</dbReference>
<dbReference type="PANTHER" id="PTHR34472:SF1">
    <property type="entry name" value="SULFUR CARRIER PROTEIN THIS"/>
    <property type="match status" value="1"/>
</dbReference>
<dbReference type="NCBIfam" id="TIGR01683">
    <property type="entry name" value="thiS"/>
    <property type="match status" value="1"/>
</dbReference>
<dbReference type="CDD" id="cd00565">
    <property type="entry name" value="Ubl_ThiS"/>
    <property type="match status" value="1"/>
</dbReference>
<organism evidence="1">
    <name type="scientific">hydrothermal vent metagenome</name>
    <dbReference type="NCBI Taxonomy" id="652676"/>
    <lineage>
        <taxon>unclassified sequences</taxon>
        <taxon>metagenomes</taxon>
        <taxon>ecological metagenomes</taxon>
    </lineage>
</organism>
<gene>
    <name evidence="1" type="ORF">MNBD_PLANCTO03-376</name>
</gene>
<dbReference type="InterPro" id="IPR003749">
    <property type="entry name" value="ThiS/MoaD-like"/>
</dbReference>
<dbReference type="PANTHER" id="PTHR34472">
    <property type="entry name" value="SULFUR CARRIER PROTEIN THIS"/>
    <property type="match status" value="1"/>
</dbReference>
<name>A0A3B1DYC1_9ZZZZ</name>
<dbReference type="SUPFAM" id="SSF54285">
    <property type="entry name" value="MoaD/ThiS"/>
    <property type="match status" value="1"/>
</dbReference>
<dbReference type="AlphaFoldDB" id="A0A3B1DYC1"/>
<dbReference type="Gene3D" id="3.10.20.30">
    <property type="match status" value="1"/>
</dbReference>
<dbReference type="InterPro" id="IPR012675">
    <property type="entry name" value="Beta-grasp_dom_sf"/>
</dbReference>
<dbReference type="EMBL" id="UOGK01000411">
    <property type="protein sequence ID" value="VAX40560.1"/>
    <property type="molecule type" value="Genomic_DNA"/>
</dbReference>
<protein>
    <recommendedName>
        <fullName evidence="2">Sulfur carrier protein ThiS</fullName>
    </recommendedName>
</protein>
<accession>A0A3B1DYC1</accession>